<dbReference type="EMBL" id="FUYM01000017">
    <property type="protein sequence ID" value="SKC10386.1"/>
    <property type="molecule type" value="Genomic_DNA"/>
</dbReference>
<dbReference type="Proteomes" id="UP000189818">
    <property type="component" value="Unassembled WGS sequence"/>
</dbReference>
<dbReference type="InterPro" id="IPR036380">
    <property type="entry name" value="Isochorismatase-like_sf"/>
</dbReference>
<dbReference type="InterPro" id="IPR000868">
    <property type="entry name" value="Isochorismatase-like_dom"/>
</dbReference>
<dbReference type="SUPFAM" id="SSF52499">
    <property type="entry name" value="Isochorismatase-like hydrolases"/>
    <property type="match status" value="1"/>
</dbReference>
<dbReference type="Gene3D" id="3.40.50.850">
    <property type="entry name" value="Isochorismatase-like"/>
    <property type="match status" value="1"/>
</dbReference>
<dbReference type="GO" id="GO:0016787">
    <property type="term" value="F:hydrolase activity"/>
    <property type="evidence" value="ECO:0007669"/>
    <property type="project" value="UniProtKB-KW"/>
</dbReference>
<dbReference type="OrthoDB" id="8477867at2"/>
<feature type="domain" description="Isochorismatase-like" evidence="2">
    <location>
        <begin position="3"/>
        <end position="187"/>
    </location>
</feature>
<sequence>MTTAVLALHYQNEVLHPDGRIRLGVAEGAPGRDAVVEAAGRLLAAARRRALPLVHVRIAFPPGHAGVVQNAPIFRNVVASGAMEEGSWGAAFHEGLGPLPGEAVVTHGRVNAFYASDLEQVLAGIGAERLILAGVATNSVVEHSARHAADMGYAVALAADACSAGQPHLHQAALDNIALLGEVSTVAALLEQDA</sequence>
<dbReference type="AlphaFoldDB" id="A0A1T5GPP1"/>
<dbReference type="STRING" id="439228.SAMN06295920_11739"/>
<dbReference type="PANTHER" id="PTHR43540:SF1">
    <property type="entry name" value="ISOCHORISMATASE HYDROLASE"/>
    <property type="match status" value="1"/>
</dbReference>
<evidence type="ECO:0000256" key="1">
    <source>
        <dbReference type="ARBA" id="ARBA00022801"/>
    </source>
</evidence>
<evidence type="ECO:0000313" key="3">
    <source>
        <dbReference type="EMBL" id="SKC10386.1"/>
    </source>
</evidence>
<accession>A0A1T5GPP1</accession>
<reference evidence="4" key="1">
    <citation type="submission" date="2017-02" db="EMBL/GenBank/DDBJ databases">
        <authorList>
            <person name="Varghese N."/>
            <person name="Submissions S."/>
        </authorList>
    </citation>
    <scope>NUCLEOTIDE SEQUENCE [LARGE SCALE GENOMIC DNA]</scope>
    <source>
        <strain evidence="4">UM2</strain>
    </source>
</reference>
<evidence type="ECO:0000313" key="4">
    <source>
        <dbReference type="Proteomes" id="UP000189818"/>
    </source>
</evidence>
<dbReference type="InterPro" id="IPR050272">
    <property type="entry name" value="Isochorismatase-like_hydrls"/>
</dbReference>
<dbReference type="PANTHER" id="PTHR43540">
    <property type="entry name" value="PEROXYUREIDOACRYLATE/UREIDOACRYLATE AMIDOHYDROLASE-RELATED"/>
    <property type="match status" value="1"/>
</dbReference>
<evidence type="ECO:0000259" key="2">
    <source>
        <dbReference type="Pfam" id="PF00857"/>
    </source>
</evidence>
<keyword evidence="4" id="KW-1185">Reference proteome</keyword>
<gene>
    <name evidence="3" type="ORF">SAMN06295920_11739</name>
</gene>
<dbReference type="Pfam" id="PF00857">
    <property type="entry name" value="Isochorismatase"/>
    <property type="match status" value="1"/>
</dbReference>
<dbReference type="RefSeq" id="WP_079650838.1">
    <property type="nucleotide sequence ID" value="NZ_FUYM01000017.1"/>
</dbReference>
<name>A0A1T5GPP1_9SPHN</name>
<organism evidence="3 4">
    <name type="scientific">Rhizorhabdus histidinilytica</name>
    <dbReference type="NCBI Taxonomy" id="439228"/>
    <lineage>
        <taxon>Bacteria</taxon>
        <taxon>Pseudomonadati</taxon>
        <taxon>Pseudomonadota</taxon>
        <taxon>Alphaproteobacteria</taxon>
        <taxon>Sphingomonadales</taxon>
        <taxon>Sphingomonadaceae</taxon>
        <taxon>Rhizorhabdus</taxon>
    </lineage>
</organism>
<keyword evidence="1" id="KW-0378">Hydrolase</keyword>
<proteinExistence type="predicted"/>
<protein>
    <submittedName>
        <fullName evidence="3">Nicotinamidase-related amidase</fullName>
    </submittedName>
</protein>